<dbReference type="Proteomes" id="UP001217838">
    <property type="component" value="Unassembled WGS sequence"/>
</dbReference>
<feature type="region of interest" description="Disordered" evidence="1">
    <location>
        <begin position="29"/>
        <end position="102"/>
    </location>
</feature>
<gene>
    <name evidence="2" type="ORF">POL58_42025</name>
</gene>
<proteinExistence type="predicted"/>
<name>A0ABT5BJS4_9BACT</name>
<sequence length="357" mass="37367">MLHATLPRRSTSVRPTLPRSALAALLACLPGCGEPAGPPQDDTGSSTAGPATTGELTTSSTADDSTAAPTTTAPTTSSTGDTSTGDTSTGDTSTGDASTTGPIGCTKNVVLMGYWPPTNEMLRPWSTDPTKNPEGWVGADWKGHGYDVYSFFPEFPPDGDPTNDDIGDEGAVGSPDHDLRVDYQATSADFWRLVDTYQPVILVTTSRGGDIGWELEALEGGHGMDNPGDPAMDWASDNYEAVHFPTQATIEPRSWDAITTYRQGNTLPSQLPLEAIAAATEPLGLTSVVVDQETSGNFLSGFLGLHGVYYNQQAPHNVAAGHIHVGFGLPVADASVLIEATLDAVLQAHPADEVECP</sequence>
<dbReference type="RefSeq" id="WP_272008609.1">
    <property type="nucleotide sequence ID" value="NZ_JAQNDN010000024.1"/>
</dbReference>
<evidence type="ECO:0000256" key="1">
    <source>
        <dbReference type="SAM" id="MobiDB-lite"/>
    </source>
</evidence>
<dbReference type="EMBL" id="JAQNDN010000024">
    <property type="protein sequence ID" value="MDC0674402.1"/>
    <property type="molecule type" value="Genomic_DNA"/>
</dbReference>
<keyword evidence="3" id="KW-1185">Reference proteome</keyword>
<dbReference type="SUPFAM" id="SSF53182">
    <property type="entry name" value="Pyrrolidone carboxyl peptidase (pyroglutamate aminopeptidase)"/>
    <property type="match status" value="1"/>
</dbReference>
<comment type="caution">
    <text evidence="2">The sequence shown here is derived from an EMBL/GenBank/DDBJ whole genome shotgun (WGS) entry which is preliminary data.</text>
</comment>
<accession>A0ABT5BJS4</accession>
<evidence type="ECO:0000313" key="2">
    <source>
        <dbReference type="EMBL" id="MDC0674402.1"/>
    </source>
</evidence>
<feature type="compositionally biased region" description="Low complexity" evidence="1">
    <location>
        <begin position="43"/>
        <end position="102"/>
    </location>
</feature>
<organism evidence="2 3">
    <name type="scientific">Nannocystis radixulma</name>
    <dbReference type="NCBI Taxonomy" id="2995305"/>
    <lineage>
        <taxon>Bacteria</taxon>
        <taxon>Pseudomonadati</taxon>
        <taxon>Myxococcota</taxon>
        <taxon>Polyangia</taxon>
        <taxon>Nannocystales</taxon>
        <taxon>Nannocystaceae</taxon>
        <taxon>Nannocystis</taxon>
    </lineage>
</organism>
<evidence type="ECO:0000313" key="3">
    <source>
        <dbReference type="Proteomes" id="UP001217838"/>
    </source>
</evidence>
<dbReference type="Gene3D" id="3.40.630.20">
    <property type="entry name" value="Peptidase C15, pyroglutamyl peptidase I-like"/>
    <property type="match status" value="1"/>
</dbReference>
<reference evidence="2 3" key="1">
    <citation type="submission" date="2022-11" db="EMBL/GenBank/DDBJ databases">
        <title>Minimal conservation of predation-associated metabolite biosynthetic gene clusters underscores biosynthetic potential of Myxococcota including descriptions for ten novel species: Archangium lansinium sp. nov., Myxococcus landrumus sp. nov., Nannocystis bai.</title>
        <authorList>
            <person name="Ahearne A."/>
            <person name="Stevens C."/>
            <person name="Dowd S."/>
        </authorList>
    </citation>
    <scope>NUCLEOTIDE SEQUENCE [LARGE SCALE GENOMIC DNA]</scope>
    <source>
        <strain evidence="2 3">NCELM</strain>
    </source>
</reference>
<dbReference type="InterPro" id="IPR036440">
    <property type="entry name" value="Peptidase_C15-like_sf"/>
</dbReference>
<protein>
    <submittedName>
        <fullName evidence="2">Uncharacterized protein</fullName>
    </submittedName>
</protein>